<accession>A0A101LZD1</accession>
<sequence length="103" mass="11470">MSTTSTRWTLSPSIHGQGLQVSDRAILSSSAPISEGWCPLNGRNYSKAHALKMEQQATPPCLAHLIIDMSQDIGSPAIELPSLYHLHESKCLHWQYIESMPRE</sequence>
<gene>
    <name evidence="1" type="ORF">ABT39_MTgene5128</name>
</gene>
<reference evidence="1" key="1">
    <citation type="journal article" date="2015" name="Genome Biol. Evol.">
        <title>Organellar Genomes of White Spruce (Picea glauca): Assembly and Annotation.</title>
        <authorList>
            <person name="Jackman S.D."/>
            <person name="Warren R.L."/>
            <person name="Gibb E.A."/>
            <person name="Vandervalk B.P."/>
            <person name="Mohamadi H."/>
            <person name="Chu J."/>
            <person name="Raymond A."/>
            <person name="Pleasance S."/>
            <person name="Coope R."/>
            <person name="Wildung M.R."/>
            <person name="Ritland C.E."/>
            <person name="Bousquet J."/>
            <person name="Jones S.J."/>
            <person name="Bohlmann J."/>
            <person name="Birol I."/>
        </authorList>
    </citation>
    <scope>NUCLEOTIDE SEQUENCE [LARGE SCALE GENOMIC DNA]</scope>
    <source>
        <tissue evidence="1">Flushing bud</tissue>
    </source>
</reference>
<dbReference type="EMBL" id="LKAM01000006">
    <property type="protein sequence ID" value="KUM48132.1"/>
    <property type="molecule type" value="Genomic_DNA"/>
</dbReference>
<organism evidence="1">
    <name type="scientific">Picea glauca</name>
    <name type="common">White spruce</name>
    <name type="synonym">Pinus glauca</name>
    <dbReference type="NCBI Taxonomy" id="3330"/>
    <lineage>
        <taxon>Eukaryota</taxon>
        <taxon>Viridiplantae</taxon>
        <taxon>Streptophyta</taxon>
        <taxon>Embryophyta</taxon>
        <taxon>Tracheophyta</taxon>
        <taxon>Spermatophyta</taxon>
        <taxon>Pinopsida</taxon>
        <taxon>Pinidae</taxon>
        <taxon>Conifers I</taxon>
        <taxon>Pinales</taxon>
        <taxon>Pinaceae</taxon>
        <taxon>Picea</taxon>
    </lineage>
</organism>
<keyword evidence="1" id="KW-0496">Mitochondrion</keyword>
<protein>
    <submittedName>
        <fullName evidence="1">Uncharacterized protein</fullName>
    </submittedName>
</protein>
<geneLocation type="mitochondrion" evidence="1"/>
<dbReference type="AlphaFoldDB" id="A0A101LZD1"/>
<proteinExistence type="predicted"/>
<evidence type="ECO:0000313" key="1">
    <source>
        <dbReference type="EMBL" id="KUM48132.1"/>
    </source>
</evidence>
<name>A0A101LZD1_PICGL</name>
<comment type="caution">
    <text evidence="1">The sequence shown here is derived from an EMBL/GenBank/DDBJ whole genome shotgun (WGS) entry which is preliminary data.</text>
</comment>